<sequence>MGAGIIGLSIAYCLSQAGKKVIVIEDGFIGSGETGRTTAQLVTALDQRYYEMEEIFGKENTRLIANSHKEAIEFVKHTIAKENIDCDFQQMNGYLFAHPSDHKDSLKKEMEAAFRAGIIAEKMSTTPGIPNEGESICFANQAQFHPMKYLHGLCITIEKKGGKIYTQTKAQEINSKGISTSNGYKVKAQHIVVATNAPVNDIYAMMLKQTDLRSYVIGALIEKDSLPKAMWWDTGDLNTIAKPYHYIRIHSHNESHDLLLCGGEDHPVGMPVDKDAYESLENWTRKRFDIGEIISKWSGQIMVSMDSVAFIGRNPWDEDNVYIVTGDSGIGMTYSAIAGVLIKDLIIGNVNKYEKIYSPSRFTLNSSGKFFKLLKDDFINLVKKWFYTGSEELSGIKKGDAAIVKLEGEKCGAYCDENGILHIVSAECTHLKCMVVWNKDERSWDCPCHGSRFTYTGKVINGPAITDLPAYSHKITLESQ</sequence>
<feature type="domain" description="Rieske" evidence="7">
    <location>
        <begin position="388"/>
        <end position="480"/>
    </location>
</feature>
<dbReference type="EMBL" id="JADKFW010000014">
    <property type="protein sequence ID" value="MBK9719020.1"/>
    <property type="molecule type" value="Genomic_DNA"/>
</dbReference>
<accession>A0A9D7XFK7</accession>
<evidence type="ECO:0000256" key="1">
    <source>
        <dbReference type="ARBA" id="ARBA00022714"/>
    </source>
</evidence>
<dbReference type="GO" id="GO:0005737">
    <property type="term" value="C:cytoplasm"/>
    <property type="evidence" value="ECO:0007669"/>
    <property type="project" value="TreeGrafter"/>
</dbReference>
<dbReference type="PANTHER" id="PTHR13847">
    <property type="entry name" value="SARCOSINE DEHYDROGENASE-RELATED"/>
    <property type="match status" value="1"/>
</dbReference>
<evidence type="ECO:0000313" key="8">
    <source>
        <dbReference type="EMBL" id="MBK9719020.1"/>
    </source>
</evidence>
<keyword evidence="5" id="KW-1015">Disulfide bond</keyword>
<dbReference type="InterPro" id="IPR005805">
    <property type="entry name" value="Rieske_Fe-S_prot_C"/>
</dbReference>
<dbReference type="InterPro" id="IPR001633">
    <property type="entry name" value="EAL_dom"/>
</dbReference>
<dbReference type="GO" id="GO:0051537">
    <property type="term" value="F:2 iron, 2 sulfur cluster binding"/>
    <property type="evidence" value="ECO:0007669"/>
    <property type="project" value="UniProtKB-KW"/>
</dbReference>
<feature type="domain" description="EAL" evidence="6">
    <location>
        <begin position="1"/>
        <end position="113"/>
    </location>
</feature>
<evidence type="ECO:0000256" key="3">
    <source>
        <dbReference type="ARBA" id="ARBA00023004"/>
    </source>
</evidence>
<keyword evidence="3" id="KW-0408">Iron</keyword>
<dbReference type="SUPFAM" id="SSF51905">
    <property type="entry name" value="FAD/NAD(P)-binding domain"/>
    <property type="match status" value="1"/>
</dbReference>
<dbReference type="Gene3D" id="3.30.9.10">
    <property type="entry name" value="D-Amino Acid Oxidase, subunit A, domain 2"/>
    <property type="match status" value="1"/>
</dbReference>
<dbReference type="Pfam" id="PF00355">
    <property type="entry name" value="Rieske"/>
    <property type="match status" value="1"/>
</dbReference>
<evidence type="ECO:0000256" key="2">
    <source>
        <dbReference type="ARBA" id="ARBA00022723"/>
    </source>
</evidence>
<gene>
    <name evidence="8" type="ORF">IPO85_16195</name>
</gene>
<dbReference type="InterPro" id="IPR036188">
    <property type="entry name" value="FAD/NAD-bd_sf"/>
</dbReference>
<dbReference type="InterPro" id="IPR017941">
    <property type="entry name" value="Rieske_2Fe-2S"/>
</dbReference>
<reference evidence="8 9" key="1">
    <citation type="submission" date="2020-10" db="EMBL/GenBank/DDBJ databases">
        <title>Connecting structure to function with the recovery of over 1000 high-quality activated sludge metagenome-assembled genomes encoding full-length rRNA genes using long-read sequencing.</title>
        <authorList>
            <person name="Singleton C.M."/>
            <person name="Petriglieri F."/>
            <person name="Kristensen J.M."/>
            <person name="Kirkegaard R.H."/>
            <person name="Michaelsen T.Y."/>
            <person name="Andersen M.H."/>
            <person name="Karst S.M."/>
            <person name="Dueholm M.S."/>
            <person name="Nielsen P.H."/>
            <person name="Albertsen M."/>
        </authorList>
    </citation>
    <scope>NUCLEOTIDE SEQUENCE [LARGE SCALE GENOMIC DNA]</scope>
    <source>
        <strain evidence="8">Ribe_18-Q3-R11-54_BAT3C.373</strain>
    </source>
</reference>
<dbReference type="Pfam" id="PF01266">
    <property type="entry name" value="DAO"/>
    <property type="match status" value="1"/>
</dbReference>
<dbReference type="PRINTS" id="PR00162">
    <property type="entry name" value="RIESKE"/>
</dbReference>
<organism evidence="8 9">
    <name type="scientific">Candidatus Defluviibacterium haderslevense</name>
    <dbReference type="NCBI Taxonomy" id="2981993"/>
    <lineage>
        <taxon>Bacteria</taxon>
        <taxon>Pseudomonadati</taxon>
        <taxon>Bacteroidota</taxon>
        <taxon>Saprospiria</taxon>
        <taxon>Saprospirales</taxon>
        <taxon>Saprospiraceae</taxon>
        <taxon>Candidatus Defluviibacterium</taxon>
    </lineage>
</organism>
<dbReference type="PROSITE" id="PS50883">
    <property type="entry name" value="EAL"/>
    <property type="match status" value="1"/>
</dbReference>
<keyword evidence="4" id="KW-0411">Iron-sulfur</keyword>
<name>A0A9D7XFK7_9BACT</name>
<evidence type="ECO:0000256" key="4">
    <source>
        <dbReference type="ARBA" id="ARBA00023014"/>
    </source>
</evidence>
<evidence type="ECO:0000313" key="9">
    <source>
        <dbReference type="Proteomes" id="UP000808349"/>
    </source>
</evidence>
<comment type="caution">
    <text evidence="8">The sequence shown here is derived from an EMBL/GenBank/DDBJ whole genome shotgun (WGS) entry which is preliminary data.</text>
</comment>
<dbReference type="Proteomes" id="UP000808349">
    <property type="component" value="Unassembled WGS sequence"/>
</dbReference>
<dbReference type="PROSITE" id="PS51296">
    <property type="entry name" value="RIESKE"/>
    <property type="match status" value="1"/>
</dbReference>
<dbReference type="GO" id="GO:0016020">
    <property type="term" value="C:membrane"/>
    <property type="evidence" value="ECO:0007669"/>
    <property type="project" value="InterPro"/>
</dbReference>
<protein>
    <submittedName>
        <fullName evidence="8">FAD-dependent oxidoreductase</fullName>
    </submittedName>
</protein>
<dbReference type="InterPro" id="IPR006076">
    <property type="entry name" value="FAD-dep_OxRdtase"/>
</dbReference>
<dbReference type="AlphaFoldDB" id="A0A9D7XFK7"/>
<dbReference type="GO" id="GO:0046872">
    <property type="term" value="F:metal ion binding"/>
    <property type="evidence" value="ECO:0007669"/>
    <property type="project" value="UniProtKB-KW"/>
</dbReference>
<dbReference type="Gene3D" id="3.50.50.60">
    <property type="entry name" value="FAD/NAD(P)-binding domain"/>
    <property type="match status" value="1"/>
</dbReference>
<proteinExistence type="predicted"/>
<dbReference type="Gene3D" id="2.102.10.10">
    <property type="entry name" value="Rieske [2Fe-2S] iron-sulphur domain"/>
    <property type="match status" value="1"/>
</dbReference>
<evidence type="ECO:0000259" key="7">
    <source>
        <dbReference type="PROSITE" id="PS51296"/>
    </source>
</evidence>
<evidence type="ECO:0000259" key="6">
    <source>
        <dbReference type="PROSITE" id="PS50883"/>
    </source>
</evidence>
<evidence type="ECO:0000256" key="5">
    <source>
        <dbReference type="ARBA" id="ARBA00023157"/>
    </source>
</evidence>
<keyword evidence="1" id="KW-0001">2Fe-2S</keyword>
<keyword evidence="2" id="KW-0479">Metal-binding</keyword>
<dbReference type="InterPro" id="IPR036922">
    <property type="entry name" value="Rieske_2Fe-2S_sf"/>
</dbReference>
<dbReference type="SUPFAM" id="SSF50022">
    <property type="entry name" value="ISP domain"/>
    <property type="match status" value="1"/>
</dbReference>
<dbReference type="PANTHER" id="PTHR13847:SF281">
    <property type="entry name" value="FAD DEPENDENT OXIDOREDUCTASE DOMAIN-CONTAINING PROTEIN"/>
    <property type="match status" value="1"/>
</dbReference>